<evidence type="ECO:0000256" key="1">
    <source>
        <dbReference type="SAM" id="MobiDB-lite"/>
    </source>
</evidence>
<reference evidence="4" key="3">
    <citation type="submission" date="2011-05" db="EMBL/GenBank/DDBJ databases">
        <title>Complete sequence of Methylomonas methanica MC09.</title>
        <authorList>
            <consortium name="US DOE Joint Genome Institute"/>
            <person name="Lucas S."/>
            <person name="Han J."/>
            <person name="Lapidus A."/>
            <person name="Cheng J.-F."/>
            <person name="Goodwin L."/>
            <person name="Pitluck S."/>
            <person name="Peters L."/>
            <person name="Mikhailova N."/>
            <person name="Teshima H."/>
            <person name="Han C."/>
            <person name="Tapia R."/>
            <person name="Land M."/>
            <person name="Hauser L."/>
            <person name="Kyrpides N."/>
            <person name="Ivanova N."/>
            <person name="Pagani I."/>
            <person name="Stein L."/>
            <person name="Woyke T."/>
        </authorList>
    </citation>
    <scope>NUCLEOTIDE SEQUENCE [LARGE SCALE GENOMIC DNA]</scope>
    <source>
        <strain evidence="4">MC09</strain>
    </source>
</reference>
<keyword evidence="2" id="KW-0732">Signal</keyword>
<proteinExistence type="predicted"/>
<name>G0A6G6_METMM</name>
<dbReference type="STRING" id="857087.Metme_4613"/>
<feature type="signal peptide" evidence="2">
    <location>
        <begin position="1"/>
        <end position="24"/>
    </location>
</feature>
<dbReference type="HOGENOM" id="CLU_1693446_0_0_6"/>
<feature type="region of interest" description="Disordered" evidence="1">
    <location>
        <begin position="33"/>
        <end position="55"/>
    </location>
</feature>
<accession>G0A6G6</accession>
<reference evidence="3 4" key="1">
    <citation type="journal article" date="2011" name="J. Bacteriol.">
        <title>Complete Genome Sequence of the Aerobic Marine Methanotroph Methylomonas methanica MC09.</title>
        <authorList>
            <person name="Boden R."/>
            <person name="Cunliffe M."/>
            <person name="Scanlan J."/>
            <person name="Moussard H."/>
            <person name="Kits K.D."/>
            <person name="Klotz M.G."/>
            <person name="Jetten M.S."/>
            <person name="Vuilleumier S."/>
            <person name="Han J."/>
            <person name="Peters L."/>
            <person name="Mikhailova N."/>
            <person name="Teshima H."/>
            <person name="Tapia R."/>
            <person name="Kyrpides N."/>
            <person name="Ivanova N."/>
            <person name="Pagani I."/>
            <person name="Cheng J.F."/>
            <person name="Goodwin L."/>
            <person name="Han C."/>
            <person name="Hauser L."/>
            <person name="Land M.L."/>
            <person name="Lapidus A."/>
            <person name="Lucas S."/>
            <person name="Pitluck S."/>
            <person name="Woyke T."/>
            <person name="Stein L."/>
            <person name="Murrell J.C."/>
        </authorList>
    </citation>
    <scope>NUCLEOTIDE SEQUENCE [LARGE SCALE GENOMIC DNA]</scope>
    <source>
        <strain evidence="3 4">MC09</strain>
    </source>
</reference>
<reference key="2">
    <citation type="submission" date="2011-05" db="EMBL/GenBank/DDBJ databases">
        <title>Complete genome sequence of the aerobic marine methanotroph Methylomonas methanica MC09.</title>
        <authorList>
            <person name="Boden R."/>
            <person name="Cunliffe M."/>
            <person name="Scanlan J."/>
            <person name="Moussard H."/>
            <person name="Kits K.D."/>
            <person name="Klotz M."/>
            <person name="Jetten M."/>
            <person name="Vuilleumier S."/>
            <person name="Han J."/>
            <person name="Peters L."/>
            <person name="Mikhailova N."/>
            <person name="Teshima H."/>
            <person name="Tapia R."/>
            <person name="Kyrpides N."/>
            <person name="Ivanova N."/>
            <person name="Pagani I."/>
            <person name="Cheng J.-F."/>
            <person name="Goodwin L."/>
            <person name="Han C."/>
            <person name="Hauser L."/>
            <person name="Land M."/>
            <person name="Lapidus A."/>
            <person name="Lucas S."/>
            <person name="Pitluck S."/>
            <person name="Woyke T."/>
            <person name="Stein L.Y."/>
            <person name="Murrell C."/>
        </authorList>
    </citation>
    <scope>NUCLEOTIDE SEQUENCE</scope>
    <source>
        <strain>MC09</strain>
    </source>
</reference>
<sequence>MKIKSALLTLLVSLSLAVLITACSDDQSLEGKTAATADKPSTAVKKPAHNPFDHSHDEAVTDVVKHQFEHEFADQCVARELKGSANPDVDKPRLDKDCMCIAKYMMKDLSSEEAKHFLKQHENPHSLQIKFDAAAYFCVQNKQQPKGPHLFGKQH</sequence>
<dbReference type="EMBL" id="CP002738">
    <property type="protein sequence ID" value="AEG02951.1"/>
    <property type="molecule type" value="Genomic_DNA"/>
</dbReference>
<dbReference type="OrthoDB" id="5572531at2"/>
<dbReference type="PROSITE" id="PS51257">
    <property type="entry name" value="PROKAR_LIPOPROTEIN"/>
    <property type="match status" value="1"/>
</dbReference>
<gene>
    <name evidence="3" type="ordered locus">Metme_4613</name>
</gene>
<organism evidence="3 4">
    <name type="scientific">Methylomonas methanica (strain DSM 25384 / MC09)</name>
    <dbReference type="NCBI Taxonomy" id="857087"/>
    <lineage>
        <taxon>Bacteria</taxon>
        <taxon>Pseudomonadati</taxon>
        <taxon>Pseudomonadota</taxon>
        <taxon>Gammaproteobacteria</taxon>
        <taxon>Methylococcales</taxon>
        <taxon>Methylococcaceae</taxon>
        <taxon>Methylomonas</taxon>
    </lineage>
</organism>
<dbReference type="eggNOG" id="ENOG5031V3C">
    <property type="taxonomic scope" value="Bacteria"/>
</dbReference>
<evidence type="ECO:0000256" key="2">
    <source>
        <dbReference type="SAM" id="SignalP"/>
    </source>
</evidence>
<keyword evidence="4" id="KW-1185">Reference proteome</keyword>
<protein>
    <recommendedName>
        <fullName evidence="5">Lipoprotein</fullName>
    </recommendedName>
</protein>
<dbReference type="Proteomes" id="UP000008888">
    <property type="component" value="Chromosome"/>
</dbReference>
<dbReference type="RefSeq" id="WP_013821164.1">
    <property type="nucleotide sequence ID" value="NC_015572.1"/>
</dbReference>
<dbReference type="AlphaFoldDB" id="G0A6G6"/>
<evidence type="ECO:0000313" key="3">
    <source>
        <dbReference type="EMBL" id="AEG02951.1"/>
    </source>
</evidence>
<dbReference type="KEGG" id="mmt:Metme_4613"/>
<evidence type="ECO:0008006" key="5">
    <source>
        <dbReference type="Google" id="ProtNLM"/>
    </source>
</evidence>
<evidence type="ECO:0000313" key="4">
    <source>
        <dbReference type="Proteomes" id="UP000008888"/>
    </source>
</evidence>
<feature type="chain" id="PRO_5003396393" description="Lipoprotein" evidence="2">
    <location>
        <begin position="25"/>
        <end position="155"/>
    </location>
</feature>